<dbReference type="InterPro" id="IPR033916">
    <property type="entry name" value="ML_Npc2-like"/>
</dbReference>
<dbReference type="InterPro" id="IPR003172">
    <property type="entry name" value="ML_dom"/>
</dbReference>
<dbReference type="GO" id="GO:0006906">
    <property type="term" value="P:vesicle fusion"/>
    <property type="evidence" value="ECO:0007669"/>
    <property type="project" value="TreeGrafter"/>
</dbReference>
<keyword evidence="13" id="KW-0472">Membrane</keyword>
<dbReference type="GO" id="GO:0048219">
    <property type="term" value="P:inter-Golgi cisterna vesicle-mediated transport"/>
    <property type="evidence" value="ECO:0007669"/>
    <property type="project" value="TreeGrafter"/>
</dbReference>
<dbReference type="Proteomes" id="UP001292079">
    <property type="component" value="Unassembled WGS sequence"/>
</dbReference>
<protein>
    <recommendedName>
        <fullName evidence="5">Golgi SNAP receptor complex member 1</fullName>
    </recommendedName>
</protein>
<dbReference type="GO" id="GO:0000139">
    <property type="term" value="C:Golgi membrane"/>
    <property type="evidence" value="ECO:0007669"/>
    <property type="project" value="UniProtKB-SubCell"/>
</dbReference>
<keyword evidence="10" id="KW-0653">Protein transport</keyword>
<keyword evidence="6" id="KW-0813">Transport</keyword>
<comment type="caution">
    <text evidence="16">The sequence shown here is derived from an EMBL/GenBank/DDBJ whole genome shotgun (WGS) entry which is preliminary data.</text>
</comment>
<dbReference type="Pfam" id="PF12352">
    <property type="entry name" value="V-SNARE_C"/>
    <property type="match status" value="1"/>
</dbReference>
<evidence type="ECO:0000256" key="7">
    <source>
        <dbReference type="ARBA" id="ARBA00022525"/>
    </source>
</evidence>
<name>A0AAE1ZKI4_SCHME</name>
<keyword evidence="11" id="KW-1133">Transmembrane helix</keyword>
<dbReference type="SUPFAM" id="SSF81296">
    <property type="entry name" value="E set domains"/>
    <property type="match status" value="1"/>
</dbReference>
<dbReference type="SMART" id="SM00737">
    <property type="entry name" value="ML"/>
    <property type="match status" value="1"/>
</dbReference>
<evidence type="ECO:0000256" key="14">
    <source>
        <dbReference type="SAM" id="MobiDB-lite"/>
    </source>
</evidence>
<evidence type="ECO:0000256" key="5">
    <source>
        <dbReference type="ARBA" id="ARBA00015612"/>
    </source>
</evidence>
<sequence>MIPSSWDELRIQARILESEIDSKLAAFGKIGTRPVEHKYTPLFTSSATTCRSDVTQAASANVDFDSNFSVMCNEIEEHLQRLTQINERMATFVPETEATPTSFDNTRNPLTPTNMMVAGKLSQLHTAKRHREILRDYAQEFRQTKAKLIAARERENLLGSVYRNTNSTTVNLDGDFTSKSQSDVDSSGSNQRSGLQSNISSSTRLLLDEQEKYHRSNRLLDEHLAAASTIRAALRAQRYALRTASTGLSNLSSRFPQVKKLINRIDWRHKQDSIVLGLNHTEGCWSMIALWTVLLSLFCYVSSEPYKDCGSKIGSLISLTITPCDKLPCALYRGQNSTITIEFSTKQTVKSGHISVHGKVHGVRVPFVLDKSDLCEFVSPTCPLIPSIQKYTHTYSLYVSKLYPSIPLTVQWELQDGSDDVICVEFPVQLI</sequence>
<evidence type="ECO:0000256" key="12">
    <source>
        <dbReference type="ARBA" id="ARBA00023034"/>
    </source>
</evidence>
<dbReference type="EMBL" id="JALJAT010000001">
    <property type="protein sequence ID" value="KAK4475363.1"/>
    <property type="molecule type" value="Genomic_DNA"/>
</dbReference>
<keyword evidence="17" id="KW-1185">Reference proteome</keyword>
<evidence type="ECO:0000313" key="16">
    <source>
        <dbReference type="EMBL" id="KAK4475363.1"/>
    </source>
</evidence>
<dbReference type="PANTHER" id="PTHR21094">
    <property type="entry name" value="GOS-28 SNARE- RELATED"/>
    <property type="match status" value="1"/>
</dbReference>
<gene>
    <name evidence="16" type="ORF">MN116_002426</name>
</gene>
<evidence type="ECO:0000256" key="13">
    <source>
        <dbReference type="ARBA" id="ARBA00023136"/>
    </source>
</evidence>
<dbReference type="Gene3D" id="2.60.40.770">
    <property type="match status" value="1"/>
</dbReference>
<keyword evidence="12" id="KW-0333">Golgi apparatus</keyword>
<evidence type="ECO:0000256" key="3">
    <source>
        <dbReference type="ARBA" id="ARBA00006370"/>
    </source>
</evidence>
<dbReference type="GO" id="GO:0005801">
    <property type="term" value="C:cis-Golgi network"/>
    <property type="evidence" value="ECO:0007669"/>
    <property type="project" value="InterPro"/>
</dbReference>
<proteinExistence type="inferred from homology"/>
<evidence type="ECO:0000256" key="4">
    <source>
        <dbReference type="ARBA" id="ARBA00008473"/>
    </source>
</evidence>
<comment type="similarity">
    <text evidence="4">Belongs to the GOSR1 family.</text>
</comment>
<dbReference type="GO" id="GO:0032367">
    <property type="term" value="P:intracellular cholesterol transport"/>
    <property type="evidence" value="ECO:0007669"/>
    <property type="project" value="InterPro"/>
</dbReference>
<reference evidence="16" key="1">
    <citation type="submission" date="2022-04" db="EMBL/GenBank/DDBJ databases">
        <authorList>
            <person name="Xu L."/>
            <person name="Lv Z."/>
        </authorList>
    </citation>
    <scope>NUCLEOTIDE SEQUENCE</scope>
    <source>
        <strain evidence="16">LV_2022a</strain>
    </source>
</reference>
<dbReference type="GO" id="GO:0031201">
    <property type="term" value="C:SNARE complex"/>
    <property type="evidence" value="ECO:0007669"/>
    <property type="project" value="TreeGrafter"/>
</dbReference>
<dbReference type="Pfam" id="PF02221">
    <property type="entry name" value="E1_DerP2_DerF2"/>
    <property type="match status" value="1"/>
</dbReference>
<organism evidence="16 17">
    <name type="scientific">Schistosoma mekongi</name>
    <name type="common">Parasitic worm</name>
    <dbReference type="NCBI Taxonomy" id="38744"/>
    <lineage>
        <taxon>Eukaryota</taxon>
        <taxon>Metazoa</taxon>
        <taxon>Spiralia</taxon>
        <taxon>Lophotrochozoa</taxon>
        <taxon>Platyhelminthes</taxon>
        <taxon>Trematoda</taxon>
        <taxon>Digenea</taxon>
        <taxon>Strigeidida</taxon>
        <taxon>Schistosomatoidea</taxon>
        <taxon>Schistosomatidae</taxon>
        <taxon>Schistosoma</taxon>
    </lineage>
</organism>
<evidence type="ECO:0000256" key="8">
    <source>
        <dbReference type="ARBA" id="ARBA00022692"/>
    </source>
</evidence>
<feature type="region of interest" description="Disordered" evidence="14">
    <location>
        <begin position="169"/>
        <end position="198"/>
    </location>
</feature>
<feature type="domain" description="MD-2-related lipid-recognition" evidence="15">
    <location>
        <begin position="306"/>
        <end position="428"/>
    </location>
</feature>
<evidence type="ECO:0000256" key="2">
    <source>
        <dbReference type="ARBA" id="ARBA00004613"/>
    </source>
</evidence>
<dbReference type="AlphaFoldDB" id="A0AAE1ZKI4"/>
<evidence type="ECO:0000256" key="10">
    <source>
        <dbReference type="ARBA" id="ARBA00022927"/>
    </source>
</evidence>
<dbReference type="GO" id="GO:0006888">
    <property type="term" value="P:endoplasmic reticulum to Golgi vesicle-mediated transport"/>
    <property type="evidence" value="ECO:0007669"/>
    <property type="project" value="InterPro"/>
</dbReference>
<evidence type="ECO:0000256" key="11">
    <source>
        <dbReference type="ARBA" id="ARBA00022989"/>
    </source>
</evidence>
<dbReference type="GO" id="GO:0005576">
    <property type="term" value="C:extracellular region"/>
    <property type="evidence" value="ECO:0007669"/>
    <property type="project" value="UniProtKB-SubCell"/>
</dbReference>
<dbReference type="InterPro" id="IPR014756">
    <property type="entry name" value="Ig_E-set"/>
</dbReference>
<feature type="compositionally biased region" description="Low complexity" evidence="14">
    <location>
        <begin position="178"/>
        <end position="189"/>
    </location>
</feature>
<comment type="similarity">
    <text evidence="3">Belongs to the NPC2 family.</text>
</comment>
<evidence type="ECO:0000256" key="6">
    <source>
        <dbReference type="ARBA" id="ARBA00022448"/>
    </source>
</evidence>
<dbReference type="CDD" id="cd00916">
    <property type="entry name" value="Npc2_like"/>
    <property type="match status" value="1"/>
</dbReference>
<comment type="subcellular location">
    <subcellularLocation>
        <location evidence="1">Golgi apparatus membrane</location>
        <topology evidence="1">Single-pass type IV membrane protein</topology>
    </subcellularLocation>
    <subcellularLocation>
        <location evidence="2">Secreted</location>
    </subcellularLocation>
</comment>
<evidence type="ECO:0000256" key="9">
    <source>
        <dbReference type="ARBA" id="ARBA00022729"/>
    </source>
</evidence>
<keyword evidence="9" id="KW-0732">Signal</keyword>
<dbReference type="InterPro" id="IPR023601">
    <property type="entry name" value="Golgi_SNAP_su1"/>
</dbReference>
<dbReference type="GO" id="GO:0005797">
    <property type="term" value="C:Golgi medial cisterna"/>
    <property type="evidence" value="ECO:0007669"/>
    <property type="project" value="TreeGrafter"/>
</dbReference>
<evidence type="ECO:0000313" key="17">
    <source>
        <dbReference type="Proteomes" id="UP001292079"/>
    </source>
</evidence>
<dbReference type="GO" id="GO:0005484">
    <property type="term" value="F:SNAP receptor activity"/>
    <property type="evidence" value="ECO:0007669"/>
    <property type="project" value="TreeGrafter"/>
</dbReference>
<evidence type="ECO:0000256" key="1">
    <source>
        <dbReference type="ARBA" id="ARBA00004409"/>
    </source>
</evidence>
<evidence type="ECO:0000259" key="15">
    <source>
        <dbReference type="SMART" id="SM00737"/>
    </source>
</evidence>
<dbReference type="PANTHER" id="PTHR21094:SF2">
    <property type="entry name" value="GOLGI SNAP RECEPTOR COMPLEX MEMBER 1"/>
    <property type="match status" value="1"/>
</dbReference>
<dbReference type="FunFam" id="2.60.40.770:FF:000001">
    <property type="entry name" value="NPC intracellular cholesterol transporter 2"/>
    <property type="match status" value="1"/>
</dbReference>
<reference evidence="16" key="2">
    <citation type="journal article" date="2023" name="Infect Dis Poverty">
        <title>Chromosome-scale genome of the human blood fluke Schistosoma mekongi and its implications for public health.</title>
        <authorList>
            <person name="Zhou M."/>
            <person name="Xu L."/>
            <person name="Xu D."/>
            <person name="Chen W."/>
            <person name="Khan J."/>
            <person name="Hu Y."/>
            <person name="Huang H."/>
            <person name="Wei H."/>
            <person name="Zhang Y."/>
            <person name="Chusongsang P."/>
            <person name="Tanasarnprasert K."/>
            <person name="Hu X."/>
            <person name="Limpanont Y."/>
            <person name="Lv Z."/>
        </authorList>
    </citation>
    <scope>NUCLEOTIDE SEQUENCE</scope>
    <source>
        <strain evidence="16">LV_2022a</strain>
    </source>
</reference>
<dbReference type="GO" id="GO:0015031">
    <property type="term" value="P:protein transport"/>
    <property type="evidence" value="ECO:0007669"/>
    <property type="project" value="UniProtKB-KW"/>
</dbReference>
<accession>A0AAE1ZKI4</accession>
<keyword evidence="7" id="KW-0964">Secreted</keyword>
<keyword evidence="8" id="KW-0812">Transmembrane</keyword>